<gene>
    <name evidence="1" type="ORF">DVH24_000912</name>
</gene>
<keyword evidence="2" id="KW-1185">Reference proteome</keyword>
<accession>A0A498K073</accession>
<proteinExistence type="predicted"/>
<sequence length="155" mass="16633">MEVFLLKGPEAPGQVYSLPLGFGRVRPAASQPYPSAGVHGLPEAIGQLHSPHLAFERARPAASHSYPSAGVHSIYCSSSNTAYVDVLKEEVITLKGKLAVQGKQMMAQGEELKACVVHVRDLVRTIQMIGIQISLPVPDLTPPSTSEPLHLEDSM</sequence>
<dbReference type="EMBL" id="RDQH01000330">
    <property type="protein sequence ID" value="RXI00678.1"/>
    <property type="molecule type" value="Genomic_DNA"/>
</dbReference>
<dbReference type="AlphaFoldDB" id="A0A498K073"/>
<evidence type="ECO:0000313" key="1">
    <source>
        <dbReference type="EMBL" id="RXI00678.1"/>
    </source>
</evidence>
<comment type="caution">
    <text evidence="1">The sequence shown here is derived from an EMBL/GenBank/DDBJ whole genome shotgun (WGS) entry which is preliminary data.</text>
</comment>
<protein>
    <submittedName>
        <fullName evidence="1">Uncharacterized protein</fullName>
    </submittedName>
</protein>
<evidence type="ECO:0000313" key="2">
    <source>
        <dbReference type="Proteomes" id="UP000290289"/>
    </source>
</evidence>
<dbReference type="Proteomes" id="UP000290289">
    <property type="component" value="Chromosome 4"/>
</dbReference>
<name>A0A498K073_MALDO</name>
<organism evidence="1 2">
    <name type="scientific">Malus domestica</name>
    <name type="common">Apple</name>
    <name type="synonym">Pyrus malus</name>
    <dbReference type="NCBI Taxonomy" id="3750"/>
    <lineage>
        <taxon>Eukaryota</taxon>
        <taxon>Viridiplantae</taxon>
        <taxon>Streptophyta</taxon>
        <taxon>Embryophyta</taxon>
        <taxon>Tracheophyta</taxon>
        <taxon>Spermatophyta</taxon>
        <taxon>Magnoliopsida</taxon>
        <taxon>eudicotyledons</taxon>
        <taxon>Gunneridae</taxon>
        <taxon>Pentapetalae</taxon>
        <taxon>rosids</taxon>
        <taxon>fabids</taxon>
        <taxon>Rosales</taxon>
        <taxon>Rosaceae</taxon>
        <taxon>Amygdaloideae</taxon>
        <taxon>Maleae</taxon>
        <taxon>Malus</taxon>
    </lineage>
</organism>
<reference evidence="1 2" key="1">
    <citation type="submission" date="2018-10" db="EMBL/GenBank/DDBJ databases">
        <title>A high-quality apple genome assembly.</title>
        <authorList>
            <person name="Hu J."/>
        </authorList>
    </citation>
    <scope>NUCLEOTIDE SEQUENCE [LARGE SCALE GENOMIC DNA]</scope>
    <source>
        <strain evidence="2">cv. HFTH1</strain>
        <tissue evidence="1">Young leaf</tissue>
    </source>
</reference>